<feature type="compositionally biased region" description="Basic and acidic residues" evidence="3">
    <location>
        <begin position="130"/>
        <end position="140"/>
    </location>
</feature>
<reference evidence="4" key="2">
    <citation type="submission" date="2023-05" db="EMBL/GenBank/DDBJ databases">
        <authorList>
            <person name="Schelkunov M.I."/>
        </authorList>
    </citation>
    <scope>NUCLEOTIDE SEQUENCE</scope>
    <source>
        <strain evidence="4">Hsosn_3</strain>
        <tissue evidence="4">Leaf</tissue>
    </source>
</reference>
<sequence length="504" mass="58545">MTETLFPKSSKRKIDALVQAILPSNKRKINEETAKKSSKRKRNNGISSKRKKKKNRRNYIHVEEDKLLSKRKRIDVEDDKSSKRNDVDFEEEDKLLSKRNRIDVEENKSSKRNDVDVEEEMDISSKGRKRIDFEKEENKSSKRRKSIEEFGDTVNLSHHPFEEDKLLRNDVDECFLEEEEDKLLKNDVGECFVEQDDEAKESDTVNLSNLPFEEDKLSRNAVGECFVEQDDEAKESEFGDTDLPFEEDDLEDDEAFIQFGDTDDLSHLLLGVVEDKSSLVGKCFQEETKCFQEDDEAKETFIQIGDKVDLSDLLFTKYRDYLITCSHQDIEKPVKVKAKDLAGKFILLHFMYLTDYFDTWSWQAPIANLEDLYTKLHPNGDFEIVFVALRDDHAIPSTTRQHLQHIFLMMPPCPAIPLSDRKSIQRLERMFGIQNARHFSPTSFIIDPTGEQVPLHNLDDKVVRLFFYCYSFLISNCYSSSNLLCYPISGSIDILANQDLASFV</sequence>
<feature type="region of interest" description="Disordered" evidence="3">
    <location>
        <begin position="25"/>
        <end position="149"/>
    </location>
</feature>
<name>A0AAD8H1W8_9APIA</name>
<dbReference type="PANTHER" id="PTHR13871">
    <property type="entry name" value="THIOREDOXIN"/>
    <property type="match status" value="1"/>
</dbReference>
<evidence type="ECO:0000256" key="2">
    <source>
        <dbReference type="ARBA" id="ARBA00023027"/>
    </source>
</evidence>
<feature type="compositionally biased region" description="Basic residues" evidence="3">
    <location>
        <begin position="36"/>
        <end position="59"/>
    </location>
</feature>
<evidence type="ECO:0000256" key="1">
    <source>
        <dbReference type="ARBA" id="ARBA00023002"/>
    </source>
</evidence>
<dbReference type="InterPro" id="IPR052259">
    <property type="entry name" value="Nucleoredoxin-like"/>
</dbReference>
<dbReference type="GO" id="GO:0016491">
    <property type="term" value="F:oxidoreductase activity"/>
    <property type="evidence" value="ECO:0007669"/>
    <property type="project" value="UniProtKB-KW"/>
</dbReference>
<evidence type="ECO:0000313" key="5">
    <source>
        <dbReference type="Proteomes" id="UP001237642"/>
    </source>
</evidence>
<gene>
    <name evidence="4" type="ORF">POM88_043162</name>
</gene>
<proteinExistence type="predicted"/>
<keyword evidence="5" id="KW-1185">Reference proteome</keyword>
<dbReference type="AlphaFoldDB" id="A0AAD8H1W8"/>
<evidence type="ECO:0000256" key="3">
    <source>
        <dbReference type="SAM" id="MobiDB-lite"/>
    </source>
</evidence>
<dbReference type="Gene3D" id="3.40.30.10">
    <property type="entry name" value="Glutaredoxin"/>
    <property type="match status" value="1"/>
</dbReference>
<dbReference type="PANTHER" id="PTHR13871:SF96">
    <property type="entry name" value="THIOREDOXIN DOMAIN-CONTAINING PROTEIN"/>
    <property type="match status" value="1"/>
</dbReference>
<evidence type="ECO:0000313" key="4">
    <source>
        <dbReference type="EMBL" id="KAK1358688.1"/>
    </source>
</evidence>
<protein>
    <recommendedName>
        <fullName evidence="6">Thioredoxin-like fold domain-containing protein</fullName>
    </recommendedName>
</protein>
<feature type="compositionally biased region" description="Basic and acidic residues" evidence="3">
    <location>
        <begin position="94"/>
        <end position="115"/>
    </location>
</feature>
<organism evidence="4 5">
    <name type="scientific">Heracleum sosnowskyi</name>
    <dbReference type="NCBI Taxonomy" id="360622"/>
    <lineage>
        <taxon>Eukaryota</taxon>
        <taxon>Viridiplantae</taxon>
        <taxon>Streptophyta</taxon>
        <taxon>Embryophyta</taxon>
        <taxon>Tracheophyta</taxon>
        <taxon>Spermatophyta</taxon>
        <taxon>Magnoliopsida</taxon>
        <taxon>eudicotyledons</taxon>
        <taxon>Gunneridae</taxon>
        <taxon>Pentapetalae</taxon>
        <taxon>asterids</taxon>
        <taxon>campanulids</taxon>
        <taxon>Apiales</taxon>
        <taxon>Apiaceae</taxon>
        <taxon>Apioideae</taxon>
        <taxon>apioid superclade</taxon>
        <taxon>Tordylieae</taxon>
        <taxon>Tordyliinae</taxon>
        <taxon>Heracleum</taxon>
    </lineage>
</organism>
<dbReference type="Proteomes" id="UP001237642">
    <property type="component" value="Unassembled WGS sequence"/>
</dbReference>
<dbReference type="EMBL" id="JAUIZM010000010">
    <property type="protein sequence ID" value="KAK1358688.1"/>
    <property type="molecule type" value="Genomic_DNA"/>
</dbReference>
<evidence type="ECO:0008006" key="6">
    <source>
        <dbReference type="Google" id="ProtNLM"/>
    </source>
</evidence>
<comment type="caution">
    <text evidence="4">The sequence shown here is derived from an EMBL/GenBank/DDBJ whole genome shotgun (WGS) entry which is preliminary data.</text>
</comment>
<keyword evidence="1" id="KW-0560">Oxidoreductase</keyword>
<accession>A0AAD8H1W8</accession>
<reference evidence="4" key="1">
    <citation type="submission" date="2023-02" db="EMBL/GenBank/DDBJ databases">
        <title>Genome of toxic invasive species Heracleum sosnowskyi carries increased number of genes despite the absence of recent whole-genome duplications.</title>
        <authorList>
            <person name="Schelkunov M."/>
            <person name="Shtratnikova V."/>
            <person name="Makarenko M."/>
            <person name="Klepikova A."/>
            <person name="Omelchenko D."/>
            <person name="Novikova G."/>
            <person name="Obukhova E."/>
            <person name="Bogdanov V."/>
            <person name="Penin A."/>
            <person name="Logacheva M."/>
        </authorList>
    </citation>
    <scope>NUCLEOTIDE SEQUENCE</scope>
    <source>
        <strain evidence="4">Hsosn_3</strain>
        <tissue evidence="4">Leaf</tissue>
    </source>
</reference>
<keyword evidence="2" id="KW-0520">NAD</keyword>